<accession>A0ACB9DUN8</accession>
<comment type="caution">
    <text evidence="1">The sequence shown here is derived from an EMBL/GenBank/DDBJ whole genome shotgun (WGS) entry which is preliminary data.</text>
</comment>
<proteinExistence type="predicted"/>
<name>A0ACB9DUN8_CICIN</name>
<reference evidence="1 2" key="2">
    <citation type="journal article" date="2022" name="Mol. Ecol. Resour.">
        <title>The genomes of chicory, endive, great burdock and yacon provide insights into Asteraceae paleo-polyploidization history and plant inulin production.</title>
        <authorList>
            <person name="Fan W."/>
            <person name="Wang S."/>
            <person name="Wang H."/>
            <person name="Wang A."/>
            <person name="Jiang F."/>
            <person name="Liu H."/>
            <person name="Zhao H."/>
            <person name="Xu D."/>
            <person name="Zhang Y."/>
        </authorList>
    </citation>
    <scope>NUCLEOTIDE SEQUENCE [LARGE SCALE GENOMIC DNA]</scope>
    <source>
        <strain evidence="2">cv. Punajuju</strain>
        <tissue evidence="1">Leaves</tissue>
    </source>
</reference>
<keyword evidence="2" id="KW-1185">Reference proteome</keyword>
<evidence type="ECO:0000313" key="2">
    <source>
        <dbReference type="Proteomes" id="UP001055811"/>
    </source>
</evidence>
<dbReference type="Proteomes" id="UP001055811">
    <property type="component" value="Linkage Group LG04"/>
</dbReference>
<dbReference type="EMBL" id="CM042012">
    <property type="protein sequence ID" value="KAI3750257.1"/>
    <property type="molecule type" value="Genomic_DNA"/>
</dbReference>
<sequence>MRATSAVSFIMVLGALANDLVSRAWTSHGYVTRGSTLLIEPILSLKRENHSFVLHHGGKENLPLVCLCSMQVPPYVWLIFA</sequence>
<protein>
    <submittedName>
        <fullName evidence="1">Uncharacterized protein</fullName>
    </submittedName>
</protein>
<evidence type="ECO:0000313" key="1">
    <source>
        <dbReference type="EMBL" id="KAI3750257.1"/>
    </source>
</evidence>
<reference evidence="2" key="1">
    <citation type="journal article" date="2022" name="Mol. Ecol. Resour.">
        <title>The genomes of chicory, endive, great burdock and yacon provide insights into Asteraceae palaeo-polyploidization history and plant inulin production.</title>
        <authorList>
            <person name="Fan W."/>
            <person name="Wang S."/>
            <person name="Wang H."/>
            <person name="Wang A."/>
            <person name="Jiang F."/>
            <person name="Liu H."/>
            <person name="Zhao H."/>
            <person name="Xu D."/>
            <person name="Zhang Y."/>
        </authorList>
    </citation>
    <scope>NUCLEOTIDE SEQUENCE [LARGE SCALE GENOMIC DNA]</scope>
    <source>
        <strain evidence="2">cv. Punajuju</strain>
    </source>
</reference>
<gene>
    <name evidence="1" type="ORF">L2E82_20890</name>
</gene>
<organism evidence="1 2">
    <name type="scientific">Cichorium intybus</name>
    <name type="common">Chicory</name>
    <dbReference type="NCBI Taxonomy" id="13427"/>
    <lineage>
        <taxon>Eukaryota</taxon>
        <taxon>Viridiplantae</taxon>
        <taxon>Streptophyta</taxon>
        <taxon>Embryophyta</taxon>
        <taxon>Tracheophyta</taxon>
        <taxon>Spermatophyta</taxon>
        <taxon>Magnoliopsida</taxon>
        <taxon>eudicotyledons</taxon>
        <taxon>Gunneridae</taxon>
        <taxon>Pentapetalae</taxon>
        <taxon>asterids</taxon>
        <taxon>campanulids</taxon>
        <taxon>Asterales</taxon>
        <taxon>Asteraceae</taxon>
        <taxon>Cichorioideae</taxon>
        <taxon>Cichorieae</taxon>
        <taxon>Cichoriinae</taxon>
        <taxon>Cichorium</taxon>
    </lineage>
</organism>